<dbReference type="EMBL" id="JBHUIM010000002">
    <property type="protein sequence ID" value="MFD2247311.1"/>
    <property type="molecule type" value="Genomic_DNA"/>
</dbReference>
<dbReference type="InterPro" id="IPR025388">
    <property type="entry name" value="Alginate_export_dom"/>
</dbReference>
<accession>A0ABW5CY23</accession>
<feature type="transmembrane region" description="Helical" evidence="1">
    <location>
        <begin position="39"/>
        <end position="59"/>
    </location>
</feature>
<evidence type="ECO:0000313" key="4">
    <source>
        <dbReference type="Proteomes" id="UP001597374"/>
    </source>
</evidence>
<proteinExistence type="predicted"/>
<dbReference type="Pfam" id="PF13372">
    <property type="entry name" value="Alginate_exp"/>
    <property type="match status" value="1"/>
</dbReference>
<name>A0ABW5CY23_9BACT</name>
<dbReference type="Proteomes" id="UP001597374">
    <property type="component" value="Unassembled WGS sequence"/>
</dbReference>
<dbReference type="RefSeq" id="WP_250430244.1">
    <property type="nucleotide sequence ID" value="NZ_JALPRR010000003.1"/>
</dbReference>
<evidence type="ECO:0000256" key="1">
    <source>
        <dbReference type="SAM" id="Phobius"/>
    </source>
</evidence>
<keyword evidence="4" id="KW-1185">Reference proteome</keyword>
<keyword evidence="1" id="KW-1133">Transmembrane helix</keyword>
<comment type="caution">
    <text evidence="3">The sequence shown here is derived from an EMBL/GenBank/DDBJ whole genome shotgun (WGS) entry which is preliminary data.</text>
</comment>
<protein>
    <submittedName>
        <fullName evidence="3">Alginate export family protein</fullName>
    </submittedName>
</protein>
<organism evidence="3 4">
    <name type="scientific">Pontibacter ruber</name>
    <dbReference type="NCBI Taxonomy" id="1343895"/>
    <lineage>
        <taxon>Bacteria</taxon>
        <taxon>Pseudomonadati</taxon>
        <taxon>Bacteroidota</taxon>
        <taxon>Cytophagia</taxon>
        <taxon>Cytophagales</taxon>
        <taxon>Hymenobacteraceae</taxon>
        <taxon>Pontibacter</taxon>
    </lineage>
</organism>
<sequence>MTLVIREGLDIAVLVTDKPPVATAELKPESMESKSTTRFWMLSILFLLTVGSAAAQVYLTPQVRPRAEWRNGYKALPTDDSEAAFFIGQRSRLNLDYQQERLLLKFSVQDVRVWGDEEQQKDIPSMAVHEAWAEVPLSDVFSVKLGRQELMYNDDRLLGNVDWAQQARSHDAVLLKARTGSWSLDAGGAYNQEKEQLSKRNYSLNNYKVLGFAWARKVLHENLTLSGLYVTDGFQSRDTLNDVLFRHTYGLDLTLKGDRLQFNGAMYRQSGTDVSRKTIEAYFGVAELLYTINPVKFTAGVNYLSGAAGQQNKVRAFNTLYATNHKYYGHMDYFINVPADTRSGGLQDNYLKIGYSSNPKYNLGLDYHYFMLAHNIPATEKLPATTNKYLGSELDAALQYKHSESVSFSLGYSTLFAGKSMEALKGGNSDTYADWGWVMVNIQPKILLKAIDKEE</sequence>
<reference evidence="4" key="1">
    <citation type="journal article" date="2019" name="Int. J. Syst. Evol. Microbiol.">
        <title>The Global Catalogue of Microorganisms (GCM) 10K type strain sequencing project: providing services to taxonomists for standard genome sequencing and annotation.</title>
        <authorList>
            <consortium name="The Broad Institute Genomics Platform"/>
            <consortium name="The Broad Institute Genome Sequencing Center for Infectious Disease"/>
            <person name="Wu L."/>
            <person name="Ma J."/>
        </authorList>
    </citation>
    <scope>NUCLEOTIDE SEQUENCE [LARGE SCALE GENOMIC DNA]</scope>
    <source>
        <strain evidence="4">CGMCC 4.1782</strain>
    </source>
</reference>
<feature type="domain" description="Alginate export" evidence="2">
    <location>
        <begin position="88"/>
        <end position="427"/>
    </location>
</feature>
<evidence type="ECO:0000259" key="2">
    <source>
        <dbReference type="Pfam" id="PF13372"/>
    </source>
</evidence>
<keyword evidence="1" id="KW-0812">Transmembrane</keyword>
<keyword evidence="1" id="KW-0472">Membrane</keyword>
<gene>
    <name evidence="3" type="ORF">ACFSKP_13680</name>
</gene>
<evidence type="ECO:0000313" key="3">
    <source>
        <dbReference type="EMBL" id="MFD2247311.1"/>
    </source>
</evidence>